<protein>
    <submittedName>
        <fullName evidence="2">Uncharacterized protein</fullName>
    </submittedName>
</protein>
<dbReference type="AlphaFoldDB" id="A0A915K986"/>
<name>A0A915K986_ROMCU</name>
<proteinExistence type="predicted"/>
<accession>A0A915K986</accession>
<evidence type="ECO:0000313" key="1">
    <source>
        <dbReference type="Proteomes" id="UP000887565"/>
    </source>
</evidence>
<dbReference type="WBParaSite" id="nRc.2.0.1.t35267-RA">
    <property type="protein sequence ID" value="nRc.2.0.1.t35267-RA"/>
    <property type="gene ID" value="nRc.2.0.1.g35267"/>
</dbReference>
<sequence length="102" mass="11697">MIDKTDQMLASILSFKLASVLTWRTISKLAHVLDQIHILLVIKKYAFANKEQIKVNLKIKETKNERINLISISQCIWTASRDGYQRSSKCIPNARPSRANLN</sequence>
<evidence type="ECO:0000313" key="2">
    <source>
        <dbReference type="WBParaSite" id="nRc.2.0.1.t35267-RA"/>
    </source>
</evidence>
<reference evidence="2" key="1">
    <citation type="submission" date="2022-11" db="UniProtKB">
        <authorList>
            <consortium name="WormBaseParasite"/>
        </authorList>
    </citation>
    <scope>IDENTIFICATION</scope>
</reference>
<keyword evidence="1" id="KW-1185">Reference proteome</keyword>
<dbReference type="Proteomes" id="UP000887565">
    <property type="component" value="Unplaced"/>
</dbReference>
<organism evidence="1 2">
    <name type="scientific">Romanomermis culicivorax</name>
    <name type="common">Nematode worm</name>
    <dbReference type="NCBI Taxonomy" id="13658"/>
    <lineage>
        <taxon>Eukaryota</taxon>
        <taxon>Metazoa</taxon>
        <taxon>Ecdysozoa</taxon>
        <taxon>Nematoda</taxon>
        <taxon>Enoplea</taxon>
        <taxon>Dorylaimia</taxon>
        <taxon>Mermithida</taxon>
        <taxon>Mermithoidea</taxon>
        <taxon>Mermithidae</taxon>
        <taxon>Romanomermis</taxon>
    </lineage>
</organism>